<evidence type="ECO:0000313" key="7">
    <source>
        <dbReference type="Proteomes" id="UP000237682"/>
    </source>
</evidence>
<comment type="caution">
    <text evidence="6">The sequence shown here is derived from an EMBL/GenBank/DDBJ whole genome shotgun (WGS) entry which is preliminary data.</text>
</comment>
<keyword evidence="1 4" id="KW-0479">Metal-binding</keyword>
<keyword evidence="2 4" id="KW-0862">Zinc</keyword>
<dbReference type="InterPro" id="IPR013149">
    <property type="entry name" value="ADH-like_C"/>
</dbReference>
<dbReference type="GO" id="GO:0008270">
    <property type="term" value="F:zinc ion binding"/>
    <property type="evidence" value="ECO:0007669"/>
    <property type="project" value="InterPro"/>
</dbReference>
<dbReference type="SUPFAM" id="SSF50129">
    <property type="entry name" value="GroES-like"/>
    <property type="match status" value="1"/>
</dbReference>
<dbReference type="AlphaFoldDB" id="A0A2S9Q406"/>
<dbReference type="SMART" id="SM00829">
    <property type="entry name" value="PKS_ER"/>
    <property type="match status" value="1"/>
</dbReference>
<evidence type="ECO:0000256" key="4">
    <source>
        <dbReference type="RuleBase" id="RU361277"/>
    </source>
</evidence>
<protein>
    <submittedName>
        <fullName evidence="6">Erythritol/L-threitol dehydrogenase</fullName>
    </submittedName>
</protein>
<dbReference type="PANTHER" id="PTHR43401">
    <property type="entry name" value="L-THREONINE 3-DEHYDROGENASE"/>
    <property type="match status" value="1"/>
</dbReference>
<evidence type="ECO:0000259" key="5">
    <source>
        <dbReference type="SMART" id="SM00829"/>
    </source>
</evidence>
<dbReference type="EMBL" id="PUEJ01000016">
    <property type="protein sequence ID" value="PRH84082.1"/>
    <property type="molecule type" value="Genomic_DNA"/>
</dbReference>
<keyword evidence="3" id="KW-0560">Oxidoreductase</keyword>
<sequence>MPASNSRMTAIVCHGPEDYRVEEVGRPVAGQNELVVKIGACGICASDCKCWSGAAMFWGGKNPYVKPPVIPGHEFFGYVEELGPGAAEHFGVKAGDMVIAEQIVPCDRCRYCRSGSYWMCEVHNIFGFQREVADGGMSEYMKFPSTARVHKIPAEMPLADAAVIEPLSCAIHTVQRGDIQLADVVVIAGAGPLGLLMTQVARLKTPKKLVVVDLMEDRLELARGFGADVTINPKTQDVDEVVRSLTDGYGCDVYIETTGHPSGVTQGLQIIRKLGRFVEFSVFGKETSADWSIIGDRKELDIRGAHLGPYCYPIAIDLLTRGLVTSKGIVTHQYDLTDWDEALKLANSTDSIKVLLTPGYRR</sequence>
<dbReference type="InterPro" id="IPR036291">
    <property type="entry name" value="NAD(P)-bd_dom_sf"/>
</dbReference>
<evidence type="ECO:0000256" key="2">
    <source>
        <dbReference type="ARBA" id="ARBA00022833"/>
    </source>
</evidence>
<dbReference type="RefSeq" id="WP_105865509.1">
    <property type="nucleotide sequence ID" value="NZ_PUEJ01000016.1"/>
</dbReference>
<feature type="domain" description="Enoyl reductase (ER)" evidence="5">
    <location>
        <begin position="15"/>
        <end position="356"/>
    </location>
</feature>
<dbReference type="Gene3D" id="3.40.50.720">
    <property type="entry name" value="NAD(P)-binding Rossmann-like Domain"/>
    <property type="match status" value="1"/>
</dbReference>
<dbReference type="Gene3D" id="3.90.180.10">
    <property type="entry name" value="Medium-chain alcohol dehydrogenases, catalytic domain"/>
    <property type="match status" value="1"/>
</dbReference>
<dbReference type="InterPro" id="IPR011032">
    <property type="entry name" value="GroES-like_sf"/>
</dbReference>
<dbReference type="PROSITE" id="PS00059">
    <property type="entry name" value="ADH_ZINC"/>
    <property type="match status" value="1"/>
</dbReference>
<reference evidence="6 7" key="1">
    <citation type="submission" date="2018-02" db="EMBL/GenBank/DDBJ databases">
        <title>Whole genome sequencing of endophytic bacterium.</title>
        <authorList>
            <person name="Eedara R."/>
            <person name="Podile A.R."/>
        </authorList>
    </citation>
    <scope>NUCLEOTIDE SEQUENCE [LARGE SCALE GENOMIC DNA]</scope>
    <source>
        <strain evidence="6 7">RP1T</strain>
    </source>
</reference>
<dbReference type="InterPro" id="IPR020843">
    <property type="entry name" value="ER"/>
</dbReference>
<comment type="similarity">
    <text evidence="4">Belongs to the zinc-containing alcohol dehydrogenase family.</text>
</comment>
<dbReference type="GO" id="GO:0016616">
    <property type="term" value="F:oxidoreductase activity, acting on the CH-OH group of donors, NAD or NADP as acceptor"/>
    <property type="evidence" value="ECO:0007669"/>
    <property type="project" value="UniProtKB-ARBA"/>
</dbReference>
<accession>A0A2S9Q406</accession>
<dbReference type="SUPFAM" id="SSF51735">
    <property type="entry name" value="NAD(P)-binding Rossmann-fold domains"/>
    <property type="match status" value="1"/>
</dbReference>
<name>A0A2S9Q406_9HYPH</name>
<comment type="cofactor">
    <cofactor evidence="4">
        <name>Zn(2+)</name>
        <dbReference type="ChEBI" id="CHEBI:29105"/>
    </cofactor>
</comment>
<dbReference type="InterPro" id="IPR050129">
    <property type="entry name" value="Zn_alcohol_dh"/>
</dbReference>
<gene>
    <name evidence="6" type="ORF">C5L14_28825</name>
</gene>
<keyword evidence="7" id="KW-1185">Reference proteome</keyword>
<dbReference type="InterPro" id="IPR002328">
    <property type="entry name" value="ADH_Zn_CS"/>
</dbReference>
<dbReference type="Pfam" id="PF00107">
    <property type="entry name" value="ADH_zinc_N"/>
    <property type="match status" value="1"/>
</dbReference>
<dbReference type="OrthoDB" id="9777681at2"/>
<evidence type="ECO:0000313" key="6">
    <source>
        <dbReference type="EMBL" id="PRH84082.1"/>
    </source>
</evidence>
<proteinExistence type="inferred from homology"/>
<dbReference type="PANTHER" id="PTHR43401:SF2">
    <property type="entry name" value="L-THREONINE 3-DEHYDROGENASE"/>
    <property type="match status" value="1"/>
</dbReference>
<dbReference type="InterPro" id="IPR013154">
    <property type="entry name" value="ADH-like_N"/>
</dbReference>
<evidence type="ECO:0000256" key="1">
    <source>
        <dbReference type="ARBA" id="ARBA00022723"/>
    </source>
</evidence>
<organism evidence="6 7">
    <name type="scientific">Labrys okinawensis</name>
    <dbReference type="NCBI Taxonomy" id="346911"/>
    <lineage>
        <taxon>Bacteria</taxon>
        <taxon>Pseudomonadati</taxon>
        <taxon>Pseudomonadota</taxon>
        <taxon>Alphaproteobacteria</taxon>
        <taxon>Hyphomicrobiales</taxon>
        <taxon>Xanthobacteraceae</taxon>
        <taxon>Labrys</taxon>
    </lineage>
</organism>
<dbReference type="Proteomes" id="UP000237682">
    <property type="component" value="Unassembled WGS sequence"/>
</dbReference>
<evidence type="ECO:0000256" key="3">
    <source>
        <dbReference type="ARBA" id="ARBA00023002"/>
    </source>
</evidence>
<dbReference type="Pfam" id="PF08240">
    <property type="entry name" value="ADH_N"/>
    <property type="match status" value="1"/>
</dbReference>